<dbReference type="HOGENOM" id="CLU_620942_0_0_0"/>
<feature type="transmembrane region" description="Helical" evidence="1">
    <location>
        <begin position="450"/>
        <end position="471"/>
    </location>
</feature>
<dbReference type="SUPFAM" id="SSF103473">
    <property type="entry name" value="MFS general substrate transporter"/>
    <property type="match status" value="1"/>
</dbReference>
<feature type="transmembrane region" description="Helical" evidence="1">
    <location>
        <begin position="199"/>
        <end position="218"/>
    </location>
</feature>
<feature type="transmembrane region" description="Helical" evidence="1">
    <location>
        <begin position="418"/>
        <end position="438"/>
    </location>
</feature>
<feature type="transmembrane region" description="Helical" evidence="1">
    <location>
        <begin position="239"/>
        <end position="259"/>
    </location>
</feature>
<evidence type="ECO:0000256" key="1">
    <source>
        <dbReference type="SAM" id="Phobius"/>
    </source>
</evidence>
<evidence type="ECO:0000313" key="2">
    <source>
        <dbReference type="EMBL" id="EAQ80203.1"/>
    </source>
</evidence>
<keyword evidence="1" id="KW-1133">Transmembrane helix</keyword>
<dbReference type="InterPro" id="IPR052528">
    <property type="entry name" value="Sugar_transport-like"/>
</dbReference>
<organism evidence="2 3">
    <name type="scientific">Blastopirellula marina DSM 3645</name>
    <dbReference type="NCBI Taxonomy" id="314230"/>
    <lineage>
        <taxon>Bacteria</taxon>
        <taxon>Pseudomonadati</taxon>
        <taxon>Planctomycetota</taxon>
        <taxon>Planctomycetia</taxon>
        <taxon>Pirellulales</taxon>
        <taxon>Pirellulaceae</taxon>
        <taxon>Blastopirellula</taxon>
    </lineage>
</organism>
<comment type="caution">
    <text evidence="2">The sequence shown here is derived from an EMBL/GenBank/DDBJ whole genome shotgun (WGS) entry which is preliminary data.</text>
</comment>
<keyword evidence="1" id="KW-0472">Membrane</keyword>
<proteinExistence type="predicted"/>
<dbReference type="OrthoDB" id="238795at2"/>
<dbReference type="AlphaFoldDB" id="A3ZTE4"/>
<reference evidence="2 3" key="1">
    <citation type="submission" date="2006-02" db="EMBL/GenBank/DDBJ databases">
        <authorList>
            <person name="Amann R."/>
            <person name="Ferriera S."/>
            <person name="Johnson J."/>
            <person name="Kravitz S."/>
            <person name="Halpern A."/>
            <person name="Remington K."/>
            <person name="Beeson K."/>
            <person name="Tran B."/>
            <person name="Rogers Y.-H."/>
            <person name="Friedman R."/>
            <person name="Venter J.C."/>
        </authorList>
    </citation>
    <scope>NUCLEOTIDE SEQUENCE [LARGE SCALE GENOMIC DNA]</scope>
    <source>
        <strain evidence="2 3">DSM 3645</strain>
    </source>
</reference>
<evidence type="ECO:0000313" key="3">
    <source>
        <dbReference type="Proteomes" id="UP000004358"/>
    </source>
</evidence>
<name>A3ZTE4_9BACT</name>
<feature type="transmembrane region" description="Helical" evidence="1">
    <location>
        <begin position="357"/>
        <end position="374"/>
    </location>
</feature>
<feature type="transmembrane region" description="Helical" evidence="1">
    <location>
        <begin position="325"/>
        <end position="345"/>
    </location>
</feature>
<dbReference type="STRING" id="314230.DSM3645_19443"/>
<evidence type="ECO:0008006" key="4">
    <source>
        <dbReference type="Google" id="ProtNLM"/>
    </source>
</evidence>
<feature type="transmembrane region" description="Helical" evidence="1">
    <location>
        <begin position="477"/>
        <end position="497"/>
    </location>
</feature>
<dbReference type="Proteomes" id="UP000004358">
    <property type="component" value="Unassembled WGS sequence"/>
</dbReference>
<sequence>MNKPQADCACQKLWGALGRQYRADGLGLLYFFSVKSHRQRRLQRTSPPRTGDIPYNDAMSSFAADKKHGPADSTSSALPAEPDDAAEGRNFLLLALSQIVMRCGWIFKTESIIIPAVVDLIAGPGWIRGMLPILNRIGQSLPPLFYARTLKSMPQKKWSLCGTTLAMGVSFSMLAFCFVPPVRGAVDAIFPDWAVWPNVWITVAFMVCYLLFFAATGLNQIGFGTVQGKLVRVTKRGRLMLVANFVGAIAAIGFAAWLLPMWLTNDSAQVYWIFGFAGGAFLASAGVAALLKERCDQSSHVKGTALELFHDAFSVLTEDRNFRRLAVVAACFGCSLMLFPHYQALARDRLGAPLENLILWVIIQNGGTAAFSLLGGPLADWKGNRLVLQLMMCGVFIMPLIAVVLIHTGPSGAVLFNWLFLLVGVTPVMFRGLSNYVLEISPRSEHPRYLAALSLCVAAPMIASPAVGWALDAVSYEAVFLTISAILFGGLLMTWTIDEPRHA</sequence>
<feature type="transmembrane region" description="Helical" evidence="1">
    <location>
        <begin position="158"/>
        <end position="179"/>
    </location>
</feature>
<feature type="transmembrane region" description="Helical" evidence="1">
    <location>
        <begin position="271"/>
        <end position="291"/>
    </location>
</feature>
<keyword evidence="1" id="KW-0812">Transmembrane</keyword>
<dbReference type="InterPro" id="IPR036259">
    <property type="entry name" value="MFS_trans_sf"/>
</dbReference>
<accession>A3ZTE4</accession>
<dbReference type="Gene3D" id="1.20.1250.20">
    <property type="entry name" value="MFS general substrate transporter like domains"/>
    <property type="match status" value="1"/>
</dbReference>
<protein>
    <recommendedName>
        <fullName evidence="4">Major facilitator superfamily (MFS) profile domain-containing protein</fullName>
    </recommendedName>
</protein>
<feature type="transmembrane region" description="Helical" evidence="1">
    <location>
        <begin position="386"/>
        <end position="406"/>
    </location>
</feature>
<dbReference type="PANTHER" id="PTHR23526">
    <property type="entry name" value="INTEGRAL MEMBRANE TRANSPORT PROTEIN-RELATED"/>
    <property type="match status" value="1"/>
</dbReference>
<dbReference type="PANTHER" id="PTHR23526:SF1">
    <property type="entry name" value="MAJOR FACILITATOR SUPERFAMILY MFS_1"/>
    <property type="match status" value="1"/>
</dbReference>
<dbReference type="EMBL" id="AANZ01000010">
    <property type="protein sequence ID" value="EAQ80203.1"/>
    <property type="molecule type" value="Genomic_DNA"/>
</dbReference>
<dbReference type="eggNOG" id="COG2211">
    <property type="taxonomic scope" value="Bacteria"/>
</dbReference>
<gene>
    <name evidence="2" type="ORF">DSM3645_19443</name>
</gene>